<evidence type="ECO:0000313" key="2">
    <source>
        <dbReference type="EMBL" id="KAF4692952.1"/>
    </source>
</evidence>
<dbReference type="AlphaFoldDB" id="A0A7J6PA70"/>
<protein>
    <submittedName>
        <fullName evidence="2">Uncharacterized protein</fullName>
    </submittedName>
</protein>
<feature type="region of interest" description="Disordered" evidence="1">
    <location>
        <begin position="177"/>
        <end position="257"/>
    </location>
</feature>
<gene>
    <name evidence="2" type="ORF">FOZ60_012183</name>
</gene>
<evidence type="ECO:0000256" key="1">
    <source>
        <dbReference type="SAM" id="MobiDB-lite"/>
    </source>
</evidence>
<dbReference type="Proteomes" id="UP000541610">
    <property type="component" value="Unassembled WGS sequence"/>
</dbReference>
<accession>A0A7J6PA70</accession>
<comment type="caution">
    <text evidence="2">The sequence shown here is derived from an EMBL/GenBank/DDBJ whole genome shotgun (WGS) entry which is preliminary data.</text>
</comment>
<feature type="compositionally biased region" description="Polar residues" evidence="1">
    <location>
        <begin position="196"/>
        <end position="207"/>
    </location>
</feature>
<reference evidence="2 3" key="1">
    <citation type="submission" date="2020-04" db="EMBL/GenBank/DDBJ databases">
        <title>Perkinsus olseni comparative genomics.</title>
        <authorList>
            <person name="Bogema D.R."/>
        </authorList>
    </citation>
    <scope>NUCLEOTIDE SEQUENCE [LARGE SCALE GENOMIC DNA]</scope>
    <source>
        <strain evidence="2">00978-12</strain>
    </source>
</reference>
<feature type="region of interest" description="Disordered" evidence="1">
    <location>
        <begin position="330"/>
        <end position="354"/>
    </location>
</feature>
<proteinExistence type="predicted"/>
<dbReference type="OrthoDB" id="425438at2759"/>
<name>A0A7J6PA70_PEROL</name>
<sequence>MAEQAGLTMGSTDALTTAATITKRVIDEQLAVLSAYPQHLVTAAQMPAKMTALETTTSDLKLQVYTLDALRACRKLWRLACELHTSSSCMRVGTEQLRPLELGGRLKEIEDRIGELEEQLRESRRSAELPSNDLVYDLENTQLNHDDDIEVTILSDDHEDIGGAEELPRGVFRSFEKNSAAPTSSGDGGLPAGISRVTSRATGSGQSWPGEGNRRVGEDDDLPRIPRELPKGMARVGRETPNVKLRRPPPPPPVEEASAMRLPKGLVKVGEAEKRAERGLPRGVTPISSAKVGMDVLVDAELPQGLKRITDLENAAPVRREKLENISFEGRSEASFESKNSTRHPQAPRGTIPVVQRPSMAGGVMITPVESRRLLVMLVKSERIGIYYVRYGSLSFARRVGDFIVPLKSFDKFIRGISHPKGGIGSGRNLNKEGMRLVKMARNYLAEKNSAPPASLSVPKSTREIATEVTPGAVEILKVYVSGKSEPGRIVIALKQLAGHHQNVEEIEGLENLPEYQRLLDDMGAALDLARFSGPEISELAEYFRILGAPGVANPSRQMAKRLSFQICERLHELSPVERIRTIYVITTWMGLRLDDYTHWALHQSIDSWIDSPEVDDAAVLPALYLLCEPSMRKRSHKVLTKPKVFTRMEGMVDRLEVHQVVDMVRALGKHEAQKSIVSKALTRLAANPGRIPDRSLPALAGFLGSTDPASPDMSPVAAHARKRLSDVLADQSVNRNDAAHLVVELAKMPTVADGVLDDSAEMIRTSANHLDREVLPQLLLLYTAEGKPMRELEISAMAGLREIQPKGIAKLCLAAAAGGMREKDALVALYGECLDRARQFDPEDFIDAFYSMSLAGLVNDDALVEKVDIEKIIRQSPVSALPSLAWSLVVANFSRPLPWSVLCSRIIEDPARAVGDVEFDDHGDCVKGDPHQAALLYEALASAAALKWFVIDEPSVVAGMEKWKVAWRSTQAQQDPPSRMPWEEILNKLDISHQMEVEVGYKWPLWEVPILMSELSCVIDPKLRKSQIVHYYSGLTTGTAKLRHRIWNAKGYAVFGIGDDQFPEASGGGASDVNCDFLAGLLDIVVKNQLNNQRMAGIELQTTERPNNSKRRQPTRSGKVVDFAAERAKKESRWLRR</sequence>
<dbReference type="EMBL" id="JABANP010000052">
    <property type="protein sequence ID" value="KAF4692952.1"/>
    <property type="molecule type" value="Genomic_DNA"/>
</dbReference>
<organism evidence="2 3">
    <name type="scientific">Perkinsus olseni</name>
    <name type="common">Perkinsus atlanticus</name>
    <dbReference type="NCBI Taxonomy" id="32597"/>
    <lineage>
        <taxon>Eukaryota</taxon>
        <taxon>Sar</taxon>
        <taxon>Alveolata</taxon>
        <taxon>Perkinsozoa</taxon>
        <taxon>Perkinsea</taxon>
        <taxon>Perkinsida</taxon>
        <taxon>Perkinsidae</taxon>
        <taxon>Perkinsus</taxon>
    </lineage>
</organism>
<evidence type="ECO:0000313" key="3">
    <source>
        <dbReference type="Proteomes" id="UP000541610"/>
    </source>
</evidence>
<feature type="compositionally biased region" description="Basic and acidic residues" evidence="1">
    <location>
        <begin position="212"/>
        <end position="230"/>
    </location>
</feature>